<feature type="compositionally biased region" description="Basic and acidic residues" evidence="1">
    <location>
        <begin position="357"/>
        <end position="368"/>
    </location>
</feature>
<name>A0A7X3JXZ8_9BACL</name>
<dbReference type="GO" id="GO:0016740">
    <property type="term" value="F:transferase activity"/>
    <property type="evidence" value="ECO:0007669"/>
    <property type="project" value="UniProtKB-KW"/>
</dbReference>
<dbReference type="Gene3D" id="3.20.20.80">
    <property type="entry name" value="Glycosidases"/>
    <property type="match status" value="1"/>
</dbReference>
<dbReference type="RefSeq" id="WP_157332548.1">
    <property type="nucleotide sequence ID" value="NZ_RHLK01000001.1"/>
</dbReference>
<dbReference type="AlphaFoldDB" id="A0A7X3JXZ8"/>
<sequence>MKLIAFLLPQFHVIEENDRWWGKGFTEWTNVKKAVSLYRHHKQPKLPLNDYYYDLTDPDARRWQAETARAYGIYGFCYYHYWFKGKRLLERPFQEILSSRDPDFPFCLSWANEPWTRRWDGMESDVLMPQDYGDEEDWKAHFDSLLDAFKDERYIRVEGKPVFLIYRPASIPRCEEMLLFWRKLALQNGLEGLHLVRTLGGFPLGEQHGFDASVEYEPHYTFAHGSMNQPWLQIPVKDRMHLVVDYDRVWTNILERTPHRNGEQVYPGAFVNWDNTPRKKAEGQSSIGMNPQKFSWYLSKQISRAREAYRSDFLFINAWNEWAEGAYLEPDQDFGYGYLQAVKEALEQNRSNRRPAHGSDHPDVKSPP</sequence>
<dbReference type="EMBL" id="RHLK01000001">
    <property type="protein sequence ID" value="MVO98400.1"/>
    <property type="molecule type" value="Genomic_DNA"/>
</dbReference>
<dbReference type="PANTHER" id="PTHR41244">
    <property type="entry name" value="RHAMNAN SYNTHESIS F"/>
    <property type="match status" value="1"/>
</dbReference>
<evidence type="ECO:0000313" key="2">
    <source>
        <dbReference type="EMBL" id="MVO98400.1"/>
    </source>
</evidence>
<reference evidence="2 3" key="1">
    <citation type="journal article" date="2019" name="Microorganisms">
        <title>Paenibacillus lutrae sp. nov., A Chitinolytic Species Isolated from A River Otter in Castril Natural Park, Granada, Spain.</title>
        <authorList>
            <person name="Rodriguez M."/>
            <person name="Reina J.C."/>
            <person name="Bejar V."/>
            <person name="Llamas I."/>
        </authorList>
    </citation>
    <scope>NUCLEOTIDE SEQUENCE [LARGE SCALE GENOMIC DNA]</scope>
    <source>
        <strain evidence="2 3">N10</strain>
    </source>
</reference>
<dbReference type="PANTHER" id="PTHR41244:SF1">
    <property type="entry name" value="GLYCOSYLTRANSFERASE"/>
    <property type="match status" value="1"/>
</dbReference>
<dbReference type="Pfam" id="PF14307">
    <property type="entry name" value="Glyco_tran_WbsX"/>
    <property type="match status" value="1"/>
</dbReference>
<feature type="region of interest" description="Disordered" evidence="1">
    <location>
        <begin position="347"/>
        <end position="368"/>
    </location>
</feature>
<dbReference type="Proteomes" id="UP000490800">
    <property type="component" value="Unassembled WGS sequence"/>
</dbReference>
<keyword evidence="3" id="KW-1185">Reference proteome</keyword>
<organism evidence="2 3">
    <name type="scientific">Paenibacillus lutrae</name>
    <dbReference type="NCBI Taxonomy" id="2078573"/>
    <lineage>
        <taxon>Bacteria</taxon>
        <taxon>Bacillati</taxon>
        <taxon>Bacillota</taxon>
        <taxon>Bacilli</taxon>
        <taxon>Bacillales</taxon>
        <taxon>Paenibacillaceae</taxon>
        <taxon>Paenibacillus</taxon>
    </lineage>
</organism>
<protein>
    <submittedName>
        <fullName evidence="2">Glycosyl transferase</fullName>
    </submittedName>
</protein>
<dbReference type="OrthoDB" id="9816424at2"/>
<proteinExistence type="predicted"/>
<dbReference type="CDD" id="cd11579">
    <property type="entry name" value="Glyco_tran_WbsX"/>
    <property type="match status" value="1"/>
</dbReference>
<gene>
    <name evidence="2" type="ORF">EDM21_02430</name>
</gene>
<dbReference type="InterPro" id="IPR032719">
    <property type="entry name" value="WbsX"/>
</dbReference>
<comment type="caution">
    <text evidence="2">The sequence shown here is derived from an EMBL/GenBank/DDBJ whole genome shotgun (WGS) entry which is preliminary data.</text>
</comment>
<keyword evidence="2" id="KW-0808">Transferase</keyword>
<evidence type="ECO:0000313" key="3">
    <source>
        <dbReference type="Proteomes" id="UP000490800"/>
    </source>
</evidence>
<evidence type="ECO:0000256" key="1">
    <source>
        <dbReference type="SAM" id="MobiDB-lite"/>
    </source>
</evidence>
<accession>A0A7X3JXZ8</accession>